<dbReference type="EMBL" id="JAAMPC010000006">
    <property type="protein sequence ID" value="KAG2309040.1"/>
    <property type="molecule type" value="Genomic_DNA"/>
</dbReference>
<name>A0A8X8ANL7_BRACI</name>
<reference evidence="2 3" key="1">
    <citation type="submission" date="2020-02" db="EMBL/GenBank/DDBJ databases">
        <authorList>
            <person name="Ma Q."/>
            <person name="Huang Y."/>
            <person name="Song X."/>
            <person name="Pei D."/>
        </authorList>
    </citation>
    <scope>NUCLEOTIDE SEQUENCE [LARGE SCALE GENOMIC DNA]</scope>
    <source>
        <strain evidence="2">Sxm20200214</strain>
        <tissue evidence="2">Leaf</tissue>
    </source>
</reference>
<dbReference type="OrthoDB" id="1752140at2759"/>
<evidence type="ECO:0000259" key="1">
    <source>
        <dbReference type="Pfam" id="PF13966"/>
    </source>
</evidence>
<sequence>MHVSEPSTNPLKAMIWKLKTSRKIKHFLWQALSDSMATCSRLADRHCGTDRMCPRCGTEEETINHCLFSCPPAIQTWALSDIRYTIISGILPELLSSREF</sequence>
<accession>A0A8X8ANL7</accession>
<comment type="caution">
    <text evidence="2">The sequence shown here is derived from an EMBL/GenBank/DDBJ whole genome shotgun (WGS) entry which is preliminary data.</text>
</comment>
<feature type="domain" description="Reverse transcriptase zinc-binding" evidence="1">
    <location>
        <begin position="8"/>
        <end position="77"/>
    </location>
</feature>
<protein>
    <recommendedName>
        <fullName evidence="1">Reverse transcriptase zinc-binding domain-containing protein</fullName>
    </recommendedName>
</protein>
<gene>
    <name evidence="2" type="ORF">Bca52824_028788</name>
</gene>
<dbReference type="Pfam" id="PF13966">
    <property type="entry name" value="zf-RVT"/>
    <property type="match status" value="1"/>
</dbReference>
<evidence type="ECO:0000313" key="3">
    <source>
        <dbReference type="Proteomes" id="UP000886595"/>
    </source>
</evidence>
<organism evidence="2 3">
    <name type="scientific">Brassica carinata</name>
    <name type="common">Ethiopian mustard</name>
    <name type="synonym">Abyssinian cabbage</name>
    <dbReference type="NCBI Taxonomy" id="52824"/>
    <lineage>
        <taxon>Eukaryota</taxon>
        <taxon>Viridiplantae</taxon>
        <taxon>Streptophyta</taxon>
        <taxon>Embryophyta</taxon>
        <taxon>Tracheophyta</taxon>
        <taxon>Spermatophyta</taxon>
        <taxon>Magnoliopsida</taxon>
        <taxon>eudicotyledons</taxon>
        <taxon>Gunneridae</taxon>
        <taxon>Pentapetalae</taxon>
        <taxon>rosids</taxon>
        <taxon>malvids</taxon>
        <taxon>Brassicales</taxon>
        <taxon>Brassicaceae</taxon>
        <taxon>Brassiceae</taxon>
        <taxon>Brassica</taxon>
    </lineage>
</organism>
<dbReference type="AlphaFoldDB" id="A0A8X8ANL7"/>
<evidence type="ECO:0000313" key="2">
    <source>
        <dbReference type="EMBL" id="KAG2309040.1"/>
    </source>
</evidence>
<keyword evidence="3" id="KW-1185">Reference proteome</keyword>
<proteinExistence type="predicted"/>
<dbReference type="InterPro" id="IPR026960">
    <property type="entry name" value="RVT-Znf"/>
</dbReference>
<dbReference type="Proteomes" id="UP000886595">
    <property type="component" value="Unassembled WGS sequence"/>
</dbReference>